<evidence type="ECO:0000313" key="2">
    <source>
        <dbReference type="EMBL" id="MBX0304807.1"/>
    </source>
</evidence>
<proteinExistence type="predicted"/>
<comment type="caution">
    <text evidence="2">The sequence shown here is derived from an EMBL/GenBank/DDBJ whole genome shotgun (WGS) entry which is preliminary data.</text>
</comment>
<gene>
    <name evidence="2" type="ORF">EGD98_14120</name>
</gene>
<evidence type="ECO:0000313" key="3">
    <source>
        <dbReference type="Proteomes" id="UP000783863"/>
    </source>
</evidence>
<dbReference type="Proteomes" id="UP000783863">
    <property type="component" value="Unassembled WGS sequence"/>
</dbReference>
<dbReference type="AlphaFoldDB" id="A0A8J7YG10"/>
<dbReference type="RefSeq" id="WP_220589005.1">
    <property type="nucleotide sequence ID" value="NZ_RKLQ01000002.1"/>
</dbReference>
<feature type="region of interest" description="Disordered" evidence="1">
    <location>
        <begin position="69"/>
        <end position="89"/>
    </location>
</feature>
<organism evidence="2 3">
    <name type="scientific">Haloarcula salinisoli</name>
    <dbReference type="NCBI Taxonomy" id="2487746"/>
    <lineage>
        <taxon>Archaea</taxon>
        <taxon>Methanobacteriati</taxon>
        <taxon>Methanobacteriota</taxon>
        <taxon>Stenosarchaea group</taxon>
        <taxon>Halobacteria</taxon>
        <taxon>Halobacteriales</taxon>
        <taxon>Haloarculaceae</taxon>
        <taxon>Haloarcula</taxon>
    </lineage>
</organism>
<dbReference type="InterPro" id="IPR043835">
    <property type="entry name" value="DUF5811"/>
</dbReference>
<dbReference type="Pfam" id="PF19128">
    <property type="entry name" value="DUF5811"/>
    <property type="match status" value="1"/>
</dbReference>
<keyword evidence="3" id="KW-1185">Reference proteome</keyword>
<dbReference type="EMBL" id="RKLQ01000002">
    <property type="protein sequence ID" value="MBX0304807.1"/>
    <property type="molecule type" value="Genomic_DNA"/>
</dbReference>
<protein>
    <submittedName>
        <fullName evidence="2">Uncharacterized protein</fullName>
    </submittedName>
</protein>
<name>A0A8J7YG10_9EURY</name>
<sequence>MYGNSPLGGETEKVTLTREQRQTLRRDLASVAARTRELLPGEFVVGSEVSDSESGPRATIAVQPPVGSVVSADYRPEDPESATISADERDDLAQGIAASAALQVKQVMGEDSSPTAQ</sequence>
<evidence type="ECO:0000256" key="1">
    <source>
        <dbReference type="SAM" id="MobiDB-lite"/>
    </source>
</evidence>
<accession>A0A8J7YG10</accession>
<reference evidence="2" key="1">
    <citation type="submission" date="2021-06" db="EMBL/GenBank/DDBJ databases">
        <title>Halomicroarcula sp. F24A a new haloarchaeum isolated from saline soil.</title>
        <authorList>
            <person name="Duran-Viseras A."/>
            <person name="Sanchez-Porro C."/>
            <person name="Ventosa A."/>
        </authorList>
    </citation>
    <scope>NUCLEOTIDE SEQUENCE</scope>
    <source>
        <strain evidence="2">F24A</strain>
    </source>
</reference>